<keyword evidence="3" id="KW-1185">Reference proteome</keyword>
<dbReference type="Proteomes" id="UP000001555">
    <property type="component" value="Unassembled WGS sequence"/>
</dbReference>
<gene>
    <name evidence="1" type="ORF">IscW_ISCW003189</name>
</gene>
<dbReference type="InParanoid" id="B7P926"/>
<reference evidence="2" key="2">
    <citation type="submission" date="2020-05" db="UniProtKB">
        <authorList>
            <consortium name="EnsemblMetazoa"/>
        </authorList>
    </citation>
    <scope>IDENTIFICATION</scope>
    <source>
        <strain evidence="2">wikel</strain>
    </source>
</reference>
<accession>B7P926</accession>
<dbReference type="VEuPathDB" id="VectorBase:ISCI003189"/>
<dbReference type="EMBL" id="ABJB010550210">
    <property type="status" value="NOT_ANNOTATED_CDS"/>
    <property type="molecule type" value="Genomic_DNA"/>
</dbReference>
<dbReference type="EMBL" id="DS661493">
    <property type="protein sequence ID" value="EEC03098.1"/>
    <property type="molecule type" value="Genomic_DNA"/>
</dbReference>
<dbReference type="PaxDb" id="6945-B7P926"/>
<dbReference type="HOGENOM" id="CLU_1373599_0_0_1"/>
<dbReference type="VEuPathDB" id="VectorBase:ISCW003189"/>
<sequence length="199" mass="22072">MNVSAAASGTAFCNIRKDHEFRAQLEEALGSPHNQFRGLSELLGDCAHFSRTGAVRTRDVLLAMAQLDLGGWPDPPPLLDSRNLLERIVRLDLRYRVGAWTRLRVDAANETGGALRSFLDVPAFWDAHFEQDWDKYRDHVTHLLAMFGAGPQAAAAVTALERRLWTMVRRTNGRSVLQFPEGAAVSGHSNGFEPPLNNP</sequence>
<dbReference type="EMBL" id="ABJB010976562">
    <property type="status" value="NOT_ANNOTATED_CDS"/>
    <property type="molecule type" value="Genomic_DNA"/>
</dbReference>
<reference evidence="1 3" key="1">
    <citation type="submission" date="2008-03" db="EMBL/GenBank/DDBJ databases">
        <title>Annotation of Ixodes scapularis.</title>
        <authorList>
            <consortium name="Ixodes scapularis Genome Project Consortium"/>
            <person name="Caler E."/>
            <person name="Hannick L.I."/>
            <person name="Bidwell S."/>
            <person name="Joardar V."/>
            <person name="Thiagarajan M."/>
            <person name="Amedeo P."/>
            <person name="Galinsky K.J."/>
            <person name="Schobel S."/>
            <person name="Inman J."/>
            <person name="Hostetler J."/>
            <person name="Miller J."/>
            <person name="Hammond M."/>
            <person name="Megy K."/>
            <person name="Lawson D."/>
            <person name="Kodira C."/>
            <person name="Sutton G."/>
            <person name="Meyer J."/>
            <person name="Hill C.A."/>
            <person name="Birren B."/>
            <person name="Nene V."/>
            <person name="Collins F."/>
            <person name="Alarcon-Chaidez F."/>
            <person name="Wikel S."/>
            <person name="Strausberg R."/>
        </authorList>
    </citation>
    <scope>NUCLEOTIDE SEQUENCE [LARGE SCALE GENOMIC DNA]</scope>
    <source>
        <strain evidence="3">Wikel</strain>
        <strain evidence="1">Wikel colony</strain>
    </source>
</reference>
<protein>
    <submittedName>
        <fullName evidence="1 2">Uncharacterized protein</fullName>
    </submittedName>
</protein>
<evidence type="ECO:0000313" key="3">
    <source>
        <dbReference type="Proteomes" id="UP000001555"/>
    </source>
</evidence>
<proteinExistence type="predicted"/>
<organism>
    <name type="scientific">Ixodes scapularis</name>
    <name type="common">Black-legged tick</name>
    <name type="synonym">Deer tick</name>
    <dbReference type="NCBI Taxonomy" id="6945"/>
    <lineage>
        <taxon>Eukaryota</taxon>
        <taxon>Metazoa</taxon>
        <taxon>Ecdysozoa</taxon>
        <taxon>Arthropoda</taxon>
        <taxon>Chelicerata</taxon>
        <taxon>Arachnida</taxon>
        <taxon>Acari</taxon>
        <taxon>Parasitiformes</taxon>
        <taxon>Ixodida</taxon>
        <taxon>Ixodoidea</taxon>
        <taxon>Ixodidae</taxon>
        <taxon>Ixodinae</taxon>
        <taxon>Ixodes</taxon>
    </lineage>
</organism>
<evidence type="ECO:0000313" key="2">
    <source>
        <dbReference type="EnsemblMetazoa" id="ISCW003189-PA"/>
    </source>
</evidence>
<dbReference type="EnsemblMetazoa" id="ISCW003189-RA">
    <property type="protein sequence ID" value="ISCW003189-PA"/>
    <property type="gene ID" value="ISCW003189"/>
</dbReference>
<evidence type="ECO:0000313" key="1">
    <source>
        <dbReference type="EMBL" id="EEC03098.1"/>
    </source>
</evidence>
<dbReference type="AlphaFoldDB" id="B7P926"/>
<dbReference type="EMBL" id="ABJB010104397">
    <property type="status" value="NOT_ANNOTATED_CDS"/>
    <property type="molecule type" value="Genomic_DNA"/>
</dbReference>
<name>B7P926_IXOSC</name>